<feature type="transmembrane region" description="Helical" evidence="1">
    <location>
        <begin position="104"/>
        <end position="127"/>
    </location>
</feature>
<proteinExistence type="predicted"/>
<feature type="transmembrane region" description="Helical" evidence="1">
    <location>
        <begin position="147"/>
        <end position="169"/>
    </location>
</feature>
<sequence>MGISIFILGIIGFITLFGVVCHFQTIYILQKWQQEFINLDEGHVSSSSVKWINKLIKEYETYKVQKHESINTISLVEKNFMKEPIRLFGIIKSPVGNVLKLQQLLPMTVIICGILGTFIGLTISMFSMEEILITLPGSSADLSMNSIVSAISAPFQGMSLAFITSIAGISSSLLLNLFQTGFLSGGTSVSYYKGSILSEAESLLDHKISSQIENEKPKDQLEKLLDRFSNKVQEAFQESVKDFAGNIIKLTEELHVVTNDMKQLIVKQTETADTYSTSTHALKDFGSDLTTSVNGLLSVRSGIDHELNTLQSAIKGLEKHLHSSLEKQEVGQRRFEQMLQRSDQLLKDSSTKTAEISGLFLKGLEEQSNRAYAKQEEMERRLYQKQEELNYSFQDKQSQYYHAAQDFSSSVQQLERSWHEVIERLRREVIDKMDQSRHRQVQPQNDNRELIRTIELVSERSQYEISQIQQYLAEVYQMLIRFYEGQQYTAIQTKRPHLPTRIPE</sequence>
<keyword evidence="1" id="KW-0472">Membrane</keyword>
<keyword evidence="1" id="KW-1133">Transmembrane helix</keyword>
<evidence type="ECO:0000256" key="1">
    <source>
        <dbReference type="SAM" id="Phobius"/>
    </source>
</evidence>
<dbReference type="EMBL" id="JAFELM010000044">
    <property type="protein sequence ID" value="MBM6619669.1"/>
    <property type="molecule type" value="Genomic_DNA"/>
</dbReference>
<comment type="caution">
    <text evidence="2">The sequence shown here is derived from an EMBL/GenBank/DDBJ whole genome shotgun (WGS) entry which is preliminary data.</text>
</comment>
<protein>
    <recommendedName>
        <fullName evidence="4">MotA/TolQ/ExbB proton channel domain-containing protein</fullName>
    </recommendedName>
</protein>
<evidence type="ECO:0000313" key="2">
    <source>
        <dbReference type="EMBL" id="MBM6619669.1"/>
    </source>
</evidence>
<gene>
    <name evidence="2" type="ORF">JR050_18565</name>
</gene>
<keyword evidence="1" id="KW-0812">Transmembrane</keyword>
<organism evidence="2 3">
    <name type="scientific">Bacillus suaedaesalsae</name>
    <dbReference type="NCBI Taxonomy" id="2810349"/>
    <lineage>
        <taxon>Bacteria</taxon>
        <taxon>Bacillati</taxon>
        <taxon>Bacillota</taxon>
        <taxon>Bacilli</taxon>
        <taxon>Bacillales</taxon>
        <taxon>Bacillaceae</taxon>
        <taxon>Bacillus</taxon>
    </lineage>
</organism>
<accession>A0ABS2DME9</accession>
<keyword evidence="3" id="KW-1185">Reference proteome</keyword>
<evidence type="ECO:0000313" key="3">
    <source>
        <dbReference type="Proteomes" id="UP001518925"/>
    </source>
</evidence>
<dbReference type="RefSeq" id="WP_204205159.1">
    <property type="nucleotide sequence ID" value="NZ_JAFELM010000044.1"/>
</dbReference>
<feature type="transmembrane region" description="Helical" evidence="1">
    <location>
        <begin position="6"/>
        <end position="29"/>
    </location>
</feature>
<dbReference type="Proteomes" id="UP001518925">
    <property type="component" value="Unassembled WGS sequence"/>
</dbReference>
<evidence type="ECO:0008006" key="4">
    <source>
        <dbReference type="Google" id="ProtNLM"/>
    </source>
</evidence>
<reference evidence="2 3" key="1">
    <citation type="submission" date="2021-02" db="EMBL/GenBank/DDBJ databases">
        <title>Bacillus sp. RD4P76, an endophyte from a halophyte.</title>
        <authorList>
            <person name="Sun J.-Q."/>
        </authorList>
    </citation>
    <scope>NUCLEOTIDE SEQUENCE [LARGE SCALE GENOMIC DNA]</scope>
    <source>
        <strain evidence="2 3">RD4P76</strain>
    </source>
</reference>
<name>A0ABS2DME9_9BACI</name>